<reference evidence="11" key="1">
    <citation type="thesis" date="2020" institute="ProQuest LLC" country="789 East Eisenhower Parkway, Ann Arbor, MI, USA">
        <title>Comparative Genomics and Chromosome Evolution.</title>
        <authorList>
            <person name="Mudd A.B."/>
        </authorList>
    </citation>
    <scope>NUCLEOTIDE SEQUENCE</scope>
    <source>
        <strain evidence="11">1538</strain>
        <tissue evidence="11">Blood</tissue>
    </source>
</reference>
<dbReference type="FunFam" id="1.20.1070.10:FF:000003">
    <property type="entry name" value="Olfactory receptor"/>
    <property type="match status" value="1"/>
</dbReference>
<dbReference type="InterPro" id="IPR017452">
    <property type="entry name" value="GPCR_Rhodpsn_7TM"/>
</dbReference>
<feature type="domain" description="G-protein coupled receptors family 1 profile" evidence="10">
    <location>
        <begin position="41"/>
        <end position="290"/>
    </location>
</feature>
<keyword evidence="9" id="KW-1003">Cell membrane</keyword>
<evidence type="ECO:0000256" key="5">
    <source>
        <dbReference type="ARBA" id="ARBA00023136"/>
    </source>
</evidence>
<keyword evidence="6 8" id="KW-0675">Receptor</keyword>
<evidence type="ECO:0000259" key="10">
    <source>
        <dbReference type="PROSITE" id="PS50262"/>
    </source>
</evidence>
<evidence type="ECO:0000256" key="9">
    <source>
        <dbReference type="RuleBase" id="RU363047"/>
    </source>
</evidence>
<dbReference type="PRINTS" id="PR00245">
    <property type="entry name" value="OLFACTORYR"/>
</dbReference>
<feature type="transmembrane region" description="Helical" evidence="9">
    <location>
        <begin position="26"/>
        <end position="48"/>
    </location>
</feature>
<keyword evidence="9" id="KW-0552">Olfaction</keyword>
<protein>
    <recommendedName>
        <fullName evidence="9">Olfactory receptor</fullName>
    </recommendedName>
</protein>
<sequence length="309" mass="34834">MNRLNKSHVVIFVFSGLTDNEQLAPFLFAFFLNVYLVCVVFNFGMMLIIITTSNLHTPMYYFLSYLSLVDLFYSSVITPKMLADLISKTKLISFQGCAVQFFLFDVLVVTEALLLLSMSYDRYVAICHPLIYVSVMTNKKCLSLIFLCFSIGFLQSVIQTSCVFSLEFCGPNFIDHFYCDVPPLLILACSNTLLCDSITFFFVSACGVCSLMIILVSYTLISYSILKIKSSEGRQKAFGTCSSHLTCVSIFFGTVFCTYLRPPATALEKQDKSASVFYTVIIPMLNPLIYSLRNQEVKRSIKKAFHMGP</sequence>
<dbReference type="GO" id="GO:0005886">
    <property type="term" value="C:plasma membrane"/>
    <property type="evidence" value="ECO:0007669"/>
    <property type="project" value="UniProtKB-SubCell"/>
</dbReference>
<dbReference type="GO" id="GO:0004930">
    <property type="term" value="F:G protein-coupled receptor activity"/>
    <property type="evidence" value="ECO:0007669"/>
    <property type="project" value="UniProtKB-KW"/>
</dbReference>
<proteinExistence type="inferred from homology"/>
<gene>
    <name evidence="11" type="ORF">GDO54_005797</name>
</gene>
<keyword evidence="7 8" id="KW-0807">Transducer</keyword>
<evidence type="ECO:0000256" key="2">
    <source>
        <dbReference type="ARBA" id="ARBA00022692"/>
    </source>
</evidence>
<feature type="transmembrane region" description="Helical" evidence="9">
    <location>
        <begin position="98"/>
        <end position="120"/>
    </location>
</feature>
<evidence type="ECO:0000313" key="12">
    <source>
        <dbReference type="Proteomes" id="UP001181693"/>
    </source>
</evidence>
<comment type="caution">
    <text evidence="11">The sequence shown here is derived from an EMBL/GenBank/DDBJ whole genome shotgun (WGS) entry which is preliminary data.</text>
</comment>
<dbReference type="Pfam" id="PF13853">
    <property type="entry name" value="7tm_4"/>
    <property type="match status" value="1"/>
</dbReference>
<accession>A0AAV3AYF1</accession>
<dbReference type="GO" id="GO:0004984">
    <property type="term" value="F:olfactory receptor activity"/>
    <property type="evidence" value="ECO:0007669"/>
    <property type="project" value="InterPro"/>
</dbReference>
<evidence type="ECO:0000256" key="4">
    <source>
        <dbReference type="ARBA" id="ARBA00023040"/>
    </source>
</evidence>
<dbReference type="AlphaFoldDB" id="A0AAV3AYF1"/>
<dbReference type="Gene3D" id="1.20.1070.10">
    <property type="entry name" value="Rhodopsin 7-helix transmembrane proteins"/>
    <property type="match status" value="1"/>
</dbReference>
<keyword evidence="2 8" id="KW-0812">Transmembrane</keyword>
<feature type="transmembrane region" description="Helical" evidence="9">
    <location>
        <begin position="141"/>
        <end position="158"/>
    </location>
</feature>
<keyword evidence="3 9" id="KW-1133">Transmembrane helix</keyword>
<dbReference type="PANTHER" id="PTHR48018">
    <property type="entry name" value="OLFACTORY RECEPTOR"/>
    <property type="match status" value="1"/>
</dbReference>
<feature type="transmembrane region" description="Helical" evidence="9">
    <location>
        <begin position="200"/>
        <end position="226"/>
    </location>
</feature>
<evidence type="ECO:0000256" key="3">
    <source>
        <dbReference type="ARBA" id="ARBA00022989"/>
    </source>
</evidence>
<dbReference type="InterPro" id="IPR000725">
    <property type="entry name" value="Olfact_rcpt"/>
</dbReference>
<dbReference type="CDD" id="cd15230">
    <property type="entry name" value="7tmA_OR5-like"/>
    <property type="match status" value="1"/>
</dbReference>
<keyword evidence="5 9" id="KW-0472">Membrane</keyword>
<feature type="transmembrane region" description="Helical" evidence="9">
    <location>
        <begin position="273"/>
        <end position="292"/>
    </location>
</feature>
<evidence type="ECO:0000256" key="6">
    <source>
        <dbReference type="ARBA" id="ARBA00023170"/>
    </source>
</evidence>
<dbReference type="InterPro" id="IPR000276">
    <property type="entry name" value="GPCR_Rhodpsn"/>
</dbReference>
<comment type="subcellular location">
    <subcellularLocation>
        <location evidence="9">Cell membrane</location>
        <topology evidence="9">Multi-pass membrane protein</topology>
    </subcellularLocation>
    <subcellularLocation>
        <location evidence="1">Membrane</location>
        <topology evidence="1">Multi-pass membrane protein</topology>
    </subcellularLocation>
</comment>
<feature type="transmembrane region" description="Helical" evidence="9">
    <location>
        <begin position="238"/>
        <end position="261"/>
    </location>
</feature>
<keyword evidence="4 8" id="KW-0297">G-protein coupled receptor</keyword>
<evidence type="ECO:0000256" key="8">
    <source>
        <dbReference type="RuleBase" id="RU000688"/>
    </source>
</evidence>
<evidence type="ECO:0000256" key="1">
    <source>
        <dbReference type="ARBA" id="ARBA00004141"/>
    </source>
</evidence>
<dbReference type="SUPFAM" id="SSF81321">
    <property type="entry name" value="Family A G protein-coupled receptor-like"/>
    <property type="match status" value="1"/>
</dbReference>
<name>A0AAV3AYF1_PYXAD</name>
<feature type="transmembrane region" description="Helical" evidence="9">
    <location>
        <begin position="60"/>
        <end position="78"/>
    </location>
</feature>
<organism evidence="11 12">
    <name type="scientific">Pyxicephalus adspersus</name>
    <name type="common">African bullfrog</name>
    <dbReference type="NCBI Taxonomy" id="30357"/>
    <lineage>
        <taxon>Eukaryota</taxon>
        <taxon>Metazoa</taxon>
        <taxon>Chordata</taxon>
        <taxon>Craniata</taxon>
        <taxon>Vertebrata</taxon>
        <taxon>Euteleostomi</taxon>
        <taxon>Amphibia</taxon>
        <taxon>Batrachia</taxon>
        <taxon>Anura</taxon>
        <taxon>Neobatrachia</taxon>
        <taxon>Ranoidea</taxon>
        <taxon>Pyxicephalidae</taxon>
        <taxon>Pyxicephalinae</taxon>
        <taxon>Pyxicephalus</taxon>
    </lineage>
</organism>
<dbReference type="PROSITE" id="PS50262">
    <property type="entry name" value="G_PROTEIN_RECEP_F1_2"/>
    <property type="match status" value="1"/>
</dbReference>
<keyword evidence="12" id="KW-1185">Reference proteome</keyword>
<evidence type="ECO:0000313" key="11">
    <source>
        <dbReference type="EMBL" id="DBA29736.1"/>
    </source>
</evidence>
<dbReference type="EMBL" id="DYDO01000002">
    <property type="protein sequence ID" value="DBA29736.1"/>
    <property type="molecule type" value="Genomic_DNA"/>
</dbReference>
<keyword evidence="9" id="KW-0716">Sensory transduction</keyword>
<dbReference type="PRINTS" id="PR00237">
    <property type="entry name" value="GPCRRHODOPSN"/>
</dbReference>
<comment type="similarity">
    <text evidence="8">Belongs to the G-protein coupled receptor 1 family.</text>
</comment>
<dbReference type="Proteomes" id="UP001181693">
    <property type="component" value="Unassembled WGS sequence"/>
</dbReference>
<evidence type="ECO:0000256" key="7">
    <source>
        <dbReference type="ARBA" id="ARBA00023224"/>
    </source>
</evidence>
<dbReference type="PROSITE" id="PS00237">
    <property type="entry name" value="G_PROTEIN_RECEP_F1_1"/>
    <property type="match status" value="1"/>
</dbReference>